<dbReference type="SUPFAM" id="SSF53067">
    <property type="entry name" value="Actin-like ATPase domain"/>
    <property type="match status" value="1"/>
</dbReference>
<keyword evidence="1" id="KW-0808">Transferase</keyword>
<name>T1AA97_9ZZZZ</name>
<feature type="domain" description="Carbohydrate kinase FGGY N-terminal" evidence="3">
    <location>
        <begin position="1"/>
        <end position="81"/>
    </location>
</feature>
<dbReference type="GO" id="GO:0005975">
    <property type="term" value="P:carbohydrate metabolic process"/>
    <property type="evidence" value="ECO:0007669"/>
    <property type="project" value="InterPro"/>
</dbReference>
<dbReference type="EMBL" id="AUZY01006564">
    <property type="protein sequence ID" value="EQD53952.1"/>
    <property type="molecule type" value="Genomic_DNA"/>
</dbReference>
<dbReference type="PANTHER" id="PTHR43095">
    <property type="entry name" value="SUGAR KINASE"/>
    <property type="match status" value="1"/>
</dbReference>
<reference evidence="4" key="2">
    <citation type="journal article" date="2014" name="ISME J.">
        <title>Microbial stratification in low pH oxic and suboxic macroscopic growths along an acid mine drainage.</title>
        <authorList>
            <person name="Mendez-Garcia C."/>
            <person name="Mesa V."/>
            <person name="Sprenger R.R."/>
            <person name="Richter M."/>
            <person name="Diez M.S."/>
            <person name="Solano J."/>
            <person name="Bargiela R."/>
            <person name="Golyshina O.V."/>
            <person name="Manteca A."/>
            <person name="Ramos J.L."/>
            <person name="Gallego J.R."/>
            <person name="Llorente I."/>
            <person name="Martins Dos Santos V.A."/>
            <person name="Jensen O.N."/>
            <person name="Pelaez A.I."/>
            <person name="Sanchez J."/>
            <person name="Ferrer M."/>
        </authorList>
    </citation>
    <scope>NUCLEOTIDE SEQUENCE</scope>
</reference>
<feature type="non-terminal residue" evidence="4">
    <location>
        <position position="173"/>
    </location>
</feature>
<sequence>TGRFVAEAGVQSTSLLYDIVHHTWWQPMLDLLDLSSSRLGDLVAPGEAVGSLLPGAAQALGLRPGVLVIAGGMDQGAGAVGVGNVVPGLLSESTGGALTVQASIDHPGGDPSGQTPVYVHSAPNTYLYCPVGPTGGMALTWFRDHFGQSELARAEASGGAASAYELLTGLAAD</sequence>
<dbReference type="InterPro" id="IPR018484">
    <property type="entry name" value="FGGY_N"/>
</dbReference>
<dbReference type="Pfam" id="PF00370">
    <property type="entry name" value="FGGY_N"/>
    <property type="match status" value="1"/>
</dbReference>
<evidence type="ECO:0000256" key="2">
    <source>
        <dbReference type="ARBA" id="ARBA00022777"/>
    </source>
</evidence>
<dbReference type="GO" id="GO:0016301">
    <property type="term" value="F:kinase activity"/>
    <property type="evidence" value="ECO:0007669"/>
    <property type="project" value="UniProtKB-KW"/>
</dbReference>
<accession>T1AA97</accession>
<dbReference type="InterPro" id="IPR050406">
    <property type="entry name" value="FGGY_Carb_Kinase"/>
</dbReference>
<dbReference type="Gene3D" id="3.30.420.40">
    <property type="match status" value="2"/>
</dbReference>
<gene>
    <name evidence="4" type="ORF">B1B_09926</name>
</gene>
<evidence type="ECO:0000313" key="4">
    <source>
        <dbReference type="EMBL" id="EQD53952.1"/>
    </source>
</evidence>
<keyword evidence="2 4" id="KW-0418">Kinase</keyword>
<feature type="non-terminal residue" evidence="4">
    <location>
        <position position="1"/>
    </location>
</feature>
<reference evidence="4" key="1">
    <citation type="submission" date="2013-08" db="EMBL/GenBank/DDBJ databases">
        <authorList>
            <person name="Mendez C."/>
            <person name="Richter M."/>
            <person name="Ferrer M."/>
            <person name="Sanchez J."/>
        </authorList>
    </citation>
    <scope>NUCLEOTIDE SEQUENCE</scope>
</reference>
<dbReference type="AlphaFoldDB" id="T1AA97"/>
<organism evidence="4">
    <name type="scientific">mine drainage metagenome</name>
    <dbReference type="NCBI Taxonomy" id="410659"/>
    <lineage>
        <taxon>unclassified sequences</taxon>
        <taxon>metagenomes</taxon>
        <taxon>ecological metagenomes</taxon>
    </lineage>
</organism>
<proteinExistence type="predicted"/>
<dbReference type="PANTHER" id="PTHR43095:SF5">
    <property type="entry name" value="XYLULOSE KINASE"/>
    <property type="match status" value="1"/>
</dbReference>
<comment type="caution">
    <text evidence="4">The sequence shown here is derived from an EMBL/GenBank/DDBJ whole genome shotgun (WGS) entry which is preliminary data.</text>
</comment>
<protein>
    <submittedName>
        <fullName evidence="4">Xylulose kinase</fullName>
    </submittedName>
</protein>
<dbReference type="InterPro" id="IPR043129">
    <property type="entry name" value="ATPase_NBD"/>
</dbReference>
<evidence type="ECO:0000256" key="1">
    <source>
        <dbReference type="ARBA" id="ARBA00022679"/>
    </source>
</evidence>
<evidence type="ECO:0000259" key="3">
    <source>
        <dbReference type="Pfam" id="PF00370"/>
    </source>
</evidence>